<gene>
    <name evidence="9" type="ORF">D3Z39_07300</name>
</gene>
<comment type="similarity">
    <text evidence="2">Belongs to the AzlC family.</text>
</comment>
<dbReference type="Pfam" id="PF03591">
    <property type="entry name" value="AzlC"/>
    <property type="match status" value="1"/>
</dbReference>
<dbReference type="Proteomes" id="UP000446348">
    <property type="component" value="Unassembled WGS sequence"/>
</dbReference>
<feature type="transmembrane region" description="Helical" evidence="8">
    <location>
        <begin position="12"/>
        <end position="34"/>
    </location>
</feature>
<evidence type="ECO:0000256" key="3">
    <source>
        <dbReference type="ARBA" id="ARBA00022448"/>
    </source>
</evidence>
<keyword evidence="5 8" id="KW-0812">Transmembrane</keyword>
<evidence type="ECO:0000256" key="7">
    <source>
        <dbReference type="ARBA" id="ARBA00023136"/>
    </source>
</evidence>
<dbReference type="RefSeq" id="WP_160209506.1">
    <property type="nucleotide sequence ID" value="NZ_CAMUSJ010000108.1"/>
</dbReference>
<organism evidence="9 10">
    <name type="scientific">Anaerotruncus colihominis</name>
    <dbReference type="NCBI Taxonomy" id="169435"/>
    <lineage>
        <taxon>Bacteria</taxon>
        <taxon>Bacillati</taxon>
        <taxon>Bacillota</taxon>
        <taxon>Clostridia</taxon>
        <taxon>Eubacteriales</taxon>
        <taxon>Oscillospiraceae</taxon>
        <taxon>Anaerotruncus</taxon>
    </lineage>
</organism>
<name>A0A845RIM0_9FIRM</name>
<evidence type="ECO:0000256" key="4">
    <source>
        <dbReference type="ARBA" id="ARBA00022475"/>
    </source>
</evidence>
<protein>
    <submittedName>
        <fullName evidence="9">Branched-chain amino acid ABC transporter permease</fullName>
    </submittedName>
</protein>
<evidence type="ECO:0000256" key="2">
    <source>
        <dbReference type="ARBA" id="ARBA00010735"/>
    </source>
</evidence>
<dbReference type="PANTHER" id="PTHR34979">
    <property type="entry name" value="INNER MEMBRANE PROTEIN YGAZ"/>
    <property type="match status" value="1"/>
</dbReference>
<keyword evidence="6 8" id="KW-1133">Transmembrane helix</keyword>
<sequence>MSDSFTRALRAAAAATAPIFFGYVFVGMAFGLLLQKTGYGVLWAFLSSLTVYSGSMQFVLVGLLAGWPGFLHVIVVTIAVQIRHAFYGLSLIEAFKGLGVRKLYLIFALTDETYSLFCSIKPPEATPRGRFYLMIALLNQCYWVAGGVIGATVGELIPFDSTGIDFAMTALFIVIFVEQWLDSKTHIPALAGLGCALVCLLLFGADGFLPPALLLTVGVLLAGRRPLEKRLDGSREGGDAICR</sequence>
<dbReference type="GO" id="GO:0005886">
    <property type="term" value="C:plasma membrane"/>
    <property type="evidence" value="ECO:0007669"/>
    <property type="project" value="UniProtKB-SubCell"/>
</dbReference>
<feature type="transmembrane region" description="Helical" evidence="8">
    <location>
        <begin position="157"/>
        <end position="177"/>
    </location>
</feature>
<evidence type="ECO:0000256" key="1">
    <source>
        <dbReference type="ARBA" id="ARBA00004651"/>
    </source>
</evidence>
<dbReference type="OrthoDB" id="3181706at2"/>
<dbReference type="InterPro" id="IPR011606">
    <property type="entry name" value="Brnchd-chn_aa_trnsp_permease"/>
</dbReference>
<evidence type="ECO:0000256" key="5">
    <source>
        <dbReference type="ARBA" id="ARBA00022692"/>
    </source>
</evidence>
<comment type="subcellular location">
    <subcellularLocation>
        <location evidence="1">Cell membrane</location>
        <topology evidence="1">Multi-pass membrane protein</topology>
    </subcellularLocation>
</comment>
<keyword evidence="7 8" id="KW-0472">Membrane</keyword>
<keyword evidence="3" id="KW-0813">Transport</keyword>
<dbReference type="EMBL" id="QXWZ01000010">
    <property type="protein sequence ID" value="NBI78675.1"/>
    <property type="molecule type" value="Genomic_DNA"/>
</dbReference>
<evidence type="ECO:0000256" key="6">
    <source>
        <dbReference type="ARBA" id="ARBA00022989"/>
    </source>
</evidence>
<dbReference type="AlphaFoldDB" id="A0A845RIM0"/>
<feature type="transmembrane region" description="Helical" evidence="8">
    <location>
        <begin position="131"/>
        <end position="151"/>
    </location>
</feature>
<proteinExistence type="inferred from homology"/>
<reference evidence="9 10" key="1">
    <citation type="submission" date="2018-08" db="EMBL/GenBank/DDBJ databases">
        <title>Murine metabolic-syndrome-specific gut microbial biobank.</title>
        <authorList>
            <person name="Liu C."/>
        </authorList>
    </citation>
    <scope>NUCLEOTIDE SEQUENCE [LARGE SCALE GENOMIC DNA]</scope>
    <source>
        <strain evidence="9 10">X69</strain>
    </source>
</reference>
<evidence type="ECO:0000256" key="8">
    <source>
        <dbReference type="SAM" id="Phobius"/>
    </source>
</evidence>
<keyword evidence="4" id="KW-1003">Cell membrane</keyword>
<comment type="caution">
    <text evidence="9">The sequence shown here is derived from an EMBL/GenBank/DDBJ whole genome shotgun (WGS) entry which is preliminary data.</text>
</comment>
<dbReference type="PANTHER" id="PTHR34979:SF1">
    <property type="entry name" value="INNER MEMBRANE PROTEIN YGAZ"/>
    <property type="match status" value="1"/>
</dbReference>
<dbReference type="GO" id="GO:1903785">
    <property type="term" value="P:L-valine transmembrane transport"/>
    <property type="evidence" value="ECO:0007669"/>
    <property type="project" value="TreeGrafter"/>
</dbReference>
<evidence type="ECO:0000313" key="9">
    <source>
        <dbReference type="EMBL" id="NBI78675.1"/>
    </source>
</evidence>
<evidence type="ECO:0000313" key="10">
    <source>
        <dbReference type="Proteomes" id="UP000446348"/>
    </source>
</evidence>
<feature type="transmembrane region" description="Helical" evidence="8">
    <location>
        <begin position="189"/>
        <end position="205"/>
    </location>
</feature>
<accession>A0A845RIM0</accession>